<proteinExistence type="predicted"/>
<keyword evidence="3" id="KW-1185">Reference proteome</keyword>
<feature type="region of interest" description="Disordered" evidence="1">
    <location>
        <begin position="1"/>
        <end position="39"/>
    </location>
</feature>
<dbReference type="Proteomes" id="UP000010809">
    <property type="component" value="Chromosome"/>
</dbReference>
<accession>L0DUC2</accession>
<dbReference type="PATRIC" id="fig|1255043.3.peg.946"/>
<feature type="compositionally biased region" description="Gly residues" evidence="1">
    <location>
        <begin position="26"/>
        <end position="39"/>
    </location>
</feature>
<name>L0DUC2_THIND</name>
<dbReference type="KEGG" id="tni:TVNIR_0940"/>
<dbReference type="HOGENOM" id="CLU_3318460_0_0_6"/>
<reference evidence="2" key="1">
    <citation type="submission" date="2015-12" db="EMBL/GenBank/DDBJ databases">
        <authorList>
            <person name="Tikhonova T.V."/>
            <person name="Pavlov A.R."/>
            <person name="Beletsky A.V."/>
            <person name="Mardanov A.V."/>
            <person name="Sorokin D.Y."/>
            <person name="Ravin N.V."/>
            <person name="Popov V.O."/>
        </authorList>
    </citation>
    <scope>NUCLEOTIDE SEQUENCE</scope>
    <source>
        <strain evidence="2">DSM 14787</strain>
    </source>
</reference>
<dbReference type="STRING" id="1255043.TVNIR_0940"/>
<dbReference type="EMBL" id="CP003989">
    <property type="protein sequence ID" value="AGA32628.1"/>
    <property type="molecule type" value="Genomic_DNA"/>
</dbReference>
<dbReference type="AlphaFoldDB" id="L0DUC2"/>
<gene>
    <name evidence="2" type="ordered locus">TVNIR_0940</name>
</gene>
<sequence length="39" mass="4077">MIQRTLHDARRSCQSPGSLPEDGPLLGTGFGGGPLGFSY</sequence>
<evidence type="ECO:0000313" key="3">
    <source>
        <dbReference type="Proteomes" id="UP000010809"/>
    </source>
</evidence>
<evidence type="ECO:0000313" key="2">
    <source>
        <dbReference type="EMBL" id="AGA32628.1"/>
    </source>
</evidence>
<organism evidence="2 3">
    <name type="scientific">Thioalkalivibrio nitratireducens (strain DSM 14787 / UNIQEM 213 / ALEN2)</name>
    <dbReference type="NCBI Taxonomy" id="1255043"/>
    <lineage>
        <taxon>Bacteria</taxon>
        <taxon>Pseudomonadati</taxon>
        <taxon>Pseudomonadota</taxon>
        <taxon>Gammaproteobacteria</taxon>
        <taxon>Chromatiales</taxon>
        <taxon>Ectothiorhodospiraceae</taxon>
        <taxon>Thioalkalivibrio</taxon>
    </lineage>
</organism>
<feature type="compositionally biased region" description="Basic and acidic residues" evidence="1">
    <location>
        <begin position="1"/>
        <end position="11"/>
    </location>
</feature>
<evidence type="ECO:0000256" key="1">
    <source>
        <dbReference type="SAM" id="MobiDB-lite"/>
    </source>
</evidence>
<protein>
    <submittedName>
        <fullName evidence="2">Uncharacterized protein</fullName>
    </submittedName>
</protein>